<dbReference type="AlphaFoldDB" id="A0AAE3G5S3"/>
<dbReference type="RefSeq" id="WP_253481895.1">
    <property type="nucleotide sequence ID" value="NZ_JALJXV010000008.1"/>
</dbReference>
<keyword evidence="2" id="KW-1185">Reference proteome</keyword>
<name>A0AAE3G5S3_9GAMM</name>
<proteinExistence type="predicted"/>
<evidence type="ECO:0000313" key="1">
    <source>
        <dbReference type="EMBL" id="MCP1676305.1"/>
    </source>
</evidence>
<protein>
    <submittedName>
        <fullName evidence="1">Uncharacterized protein</fullName>
    </submittedName>
</protein>
<sequence length="90" mass="10224">MLTYEDCLGMSELTEEEIDAIAEHEHCDSIIALEMGNYLMHAPDGSPRIRRMILDDIAAARQRGDFAHAAKLKRVMEHFCQIHPEANDVD</sequence>
<organism evidence="1 2">
    <name type="scientific">Natronocella acetinitrilica</name>
    <dbReference type="NCBI Taxonomy" id="414046"/>
    <lineage>
        <taxon>Bacteria</taxon>
        <taxon>Pseudomonadati</taxon>
        <taxon>Pseudomonadota</taxon>
        <taxon>Gammaproteobacteria</taxon>
        <taxon>Chromatiales</taxon>
        <taxon>Ectothiorhodospiraceae</taxon>
        <taxon>Natronocella</taxon>
    </lineage>
</organism>
<accession>A0AAE3G5S3</accession>
<dbReference type="Proteomes" id="UP001205843">
    <property type="component" value="Unassembled WGS sequence"/>
</dbReference>
<dbReference type="EMBL" id="JALJXV010000008">
    <property type="protein sequence ID" value="MCP1676305.1"/>
    <property type="molecule type" value="Genomic_DNA"/>
</dbReference>
<evidence type="ECO:0000313" key="2">
    <source>
        <dbReference type="Proteomes" id="UP001205843"/>
    </source>
</evidence>
<comment type="caution">
    <text evidence="1">The sequence shown here is derived from an EMBL/GenBank/DDBJ whole genome shotgun (WGS) entry which is preliminary data.</text>
</comment>
<gene>
    <name evidence="1" type="ORF">J2T57_003464</name>
</gene>
<reference evidence="1" key="1">
    <citation type="submission" date="2022-03" db="EMBL/GenBank/DDBJ databases">
        <title>Genomic Encyclopedia of Type Strains, Phase III (KMG-III): the genomes of soil and plant-associated and newly described type strains.</title>
        <authorList>
            <person name="Whitman W."/>
        </authorList>
    </citation>
    <scope>NUCLEOTIDE SEQUENCE</scope>
    <source>
        <strain evidence="1">ANL 6-2</strain>
    </source>
</reference>